<dbReference type="SUPFAM" id="SSF55781">
    <property type="entry name" value="GAF domain-like"/>
    <property type="match status" value="1"/>
</dbReference>
<gene>
    <name evidence="7" type="ORF">C6Y14_33450</name>
</gene>
<dbReference type="EMBL" id="PYBJ01000027">
    <property type="protein sequence ID" value="PSM38940.1"/>
    <property type="molecule type" value="Genomic_DNA"/>
</dbReference>
<dbReference type="InterPro" id="IPR036390">
    <property type="entry name" value="WH_DNA-bd_sf"/>
</dbReference>
<dbReference type="GO" id="GO:0003677">
    <property type="term" value="F:DNA binding"/>
    <property type="evidence" value="ECO:0007669"/>
    <property type="project" value="UniProtKB-KW"/>
</dbReference>
<evidence type="ECO:0000313" key="7">
    <source>
        <dbReference type="EMBL" id="PSM38940.1"/>
    </source>
</evidence>
<dbReference type="SMART" id="SM00346">
    <property type="entry name" value="HTH_ICLR"/>
    <property type="match status" value="1"/>
</dbReference>
<accession>A0A2P8PY70</accession>
<sequence length="282" mass="30393">MLAAQRNREGCSWSRTVGSSRCPGKKTLVSNDAPSGVLSKALAVLQAFSIEDTTLSFTELRQRTGFAKSTLHRVLGDLVAARLLDRVQERYRLSGLVFELGMRASVERGLLEVATPFLEDLYERTHELVHLGTREGTEVVYVAKMGGHQQAPSPSRLGGRMPLHATALGKVLLSHAPADVRESALRGPLERKAPRTITNVDVLTRQLSDVVTKGVAFEYEESAVGIVCVAAGIFGPSDDIVAAVSVTGPVHRFQPVRHATSVRAAAAGISATLGRRAELREH</sequence>
<dbReference type="AlphaFoldDB" id="A0A2P8PY70"/>
<dbReference type="PANTHER" id="PTHR30136">
    <property type="entry name" value="HELIX-TURN-HELIX TRANSCRIPTIONAL REGULATOR, ICLR FAMILY"/>
    <property type="match status" value="1"/>
</dbReference>
<keyword evidence="8" id="KW-1185">Reference proteome</keyword>
<feature type="domain" description="IclR-ED" evidence="6">
    <location>
        <begin position="96"/>
        <end position="275"/>
    </location>
</feature>
<dbReference type="GO" id="GO:0045892">
    <property type="term" value="P:negative regulation of DNA-templated transcription"/>
    <property type="evidence" value="ECO:0007669"/>
    <property type="project" value="TreeGrafter"/>
</dbReference>
<evidence type="ECO:0000259" key="5">
    <source>
        <dbReference type="PROSITE" id="PS51077"/>
    </source>
</evidence>
<proteinExistence type="predicted"/>
<evidence type="ECO:0000256" key="3">
    <source>
        <dbReference type="ARBA" id="ARBA00023163"/>
    </source>
</evidence>
<dbReference type="Pfam" id="PF09339">
    <property type="entry name" value="HTH_IclR"/>
    <property type="match status" value="1"/>
</dbReference>
<dbReference type="PANTHER" id="PTHR30136:SF24">
    <property type="entry name" value="HTH-TYPE TRANSCRIPTIONAL REPRESSOR ALLR"/>
    <property type="match status" value="1"/>
</dbReference>
<dbReference type="GO" id="GO:0003700">
    <property type="term" value="F:DNA-binding transcription factor activity"/>
    <property type="evidence" value="ECO:0007669"/>
    <property type="project" value="TreeGrafter"/>
</dbReference>
<evidence type="ECO:0000256" key="1">
    <source>
        <dbReference type="ARBA" id="ARBA00023015"/>
    </source>
</evidence>
<keyword evidence="2" id="KW-0238">DNA-binding</keyword>
<name>A0A2P8PY70_9ACTN</name>
<dbReference type="InterPro" id="IPR036388">
    <property type="entry name" value="WH-like_DNA-bd_sf"/>
</dbReference>
<dbReference type="InterPro" id="IPR014757">
    <property type="entry name" value="Tscrpt_reg_IclR_C"/>
</dbReference>
<comment type="caution">
    <text evidence="7">The sequence shown here is derived from an EMBL/GenBank/DDBJ whole genome shotgun (WGS) entry which is preliminary data.</text>
</comment>
<feature type="domain" description="HTH iclR-type" evidence="5">
    <location>
        <begin position="35"/>
        <end position="95"/>
    </location>
</feature>
<dbReference type="OrthoDB" id="60629at2"/>
<organism evidence="7 8">
    <name type="scientific">Streptomyces dioscori</name>
    <dbReference type="NCBI Taxonomy" id="2109333"/>
    <lineage>
        <taxon>Bacteria</taxon>
        <taxon>Bacillati</taxon>
        <taxon>Actinomycetota</taxon>
        <taxon>Actinomycetes</taxon>
        <taxon>Kitasatosporales</taxon>
        <taxon>Streptomycetaceae</taxon>
        <taxon>Streptomyces</taxon>
        <taxon>Streptomyces aurantiacus group</taxon>
    </lineage>
</organism>
<dbReference type="Proteomes" id="UP000240429">
    <property type="component" value="Unassembled WGS sequence"/>
</dbReference>
<feature type="region of interest" description="Disordered" evidence="4">
    <location>
        <begin position="1"/>
        <end position="20"/>
    </location>
</feature>
<evidence type="ECO:0000259" key="6">
    <source>
        <dbReference type="PROSITE" id="PS51078"/>
    </source>
</evidence>
<dbReference type="Gene3D" id="3.30.450.40">
    <property type="match status" value="1"/>
</dbReference>
<dbReference type="SUPFAM" id="SSF46785">
    <property type="entry name" value="Winged helix' DNA-binding domain"/>
    <property type="match status" value="1"/>
</dbReference>
<protein>
    <submittedName>
        <fullName evidence="7">IclR family transcriptional regulator</fullName>
    </submittedName>
</protein>
<evidence type="ECO:0000256" key="4">
    <source>
        <dbReference type="SAM" id="MobiDB-lite"/>
    </source>
</evidence>
<evidence type="ECO:0000256" key="2">
    <source>
        <dbReference type="ARBA" id="ARBA00023125"/>
    </source>
</evidence>
<dbReference type="Pfam" id="PF01614">
    <property type="entry name" value="IclR_C"/>
    <property type="match status" value="1"/>
</dbReference>
<dbReference type="PROSITE" id="PS51077">
    <property type="entry name" value="HTH_ICLR"/>
    <property type="match status" value="1"/>
</dbReference>
<evidence type="ECO:0000313" key="8">
    <source>
        <dbReference type="Proteomes" id="UP000240429"/>
    </source>
</evidence>
<keyword evidence="3" id="KW-0804">Transcription</keyword>
<dbReference type="InterPro" id="IPR029016">
    <property type="entry name" value="GAF-like_dom_sf"/>
</dbReference>
<dbReference type="InterPro" id="IPR050707">
    <property type="entry name" value="HTH_MetabolicPath_Reg"/>
</dbReference>
<dbReference type="PROSITE" id="PS51078">
    <property type="entry name" value="ICLR_ED"/>
    <property type="match status" value="1"/>
</dbReference>
<dbReference type="InterPro" id="IPR005471">
    <property type="entry name" value="Tscrpt_reg_IclR_N"/>
</dbReference>
<keyword evidence="1" id="KW-0805">Transcription regulation</keyword>
<dbReference type="Gene3D" id="1.10.10.10">
    <property type="entry name" value="Winged helix-like DNA-binding domain superfamily/Winged helix DNA-binding domain"/>
    <property type="match status" value="1"/>
</dbReference>
<reference evidence="7 8" key="1">
    <citation type="submission" date="2018-03" db="EMBL/GenBank/DDBJ databases">
        <title>Streptomyces dioscori sp. nov., a novel endophytic actinobacterium isolated from bulbil of Dioscorea bulbifera L.</title>
        <authorList>
            <person name="Zhikuan W."/>
        </authorList>
    </citation>
    <scope>NUCLEOTIDE SEQUENCE [LARGE SCALE GENOMIC DNA]</scope>
    <source>
        <strain evidence="7 8">A217</strain>
    </source>
</reference>